<evidence type="ECO:0000256" key="1">
    <source>
        <dbReference type="ARBA" id="ARBA00004888"/>
    </source>
</evidence>
<evidence type="ECO:0000256" key="5">
    <source>
        <dbReference type="ARBA" id="ARBA00022741"/>
    </source>
</evidence>
<dbReference type="Proteomes" id="UP000271889">
    <property type="component" value="Unassembled WGS sequence"/>
</dbReference>
<dbReference type="SUPFAM" id="SSF53067">
    <property type="entry name" value="Actin-like ATPase domain"/>
    <property type="match status" value="2"/>
</dbReference>
<dbReference type="GO" id="GO:0005536">
    <property type="term" value="F:D-glucose binding"/>
    <property type="evidence" value="ECO:0007669"/>
    <property type="project" value="InterPro"/>
</dbReference>
<feature type="non-terminal residue" evidence="15">
    <location>
        <position position="153"/>
    </location>
</feature>
<evidence type="ECO:0000256" key="2">
    <source>
        <dbReference type="ARBA" id="ARBA00005028"/>
    </source>
</evidence>
<evidence type="ECO:0000256" key="12">
    <source>
        <dbReference type="RuleBase" id="RU362007"/>
    </source>
</evidence>
<keyword evidence="6 12" id="KW-0418">Kinase</keyword>
<sequence>MLPSYVRAVPNGKEFGDFLALDLGGTNFRVLLIRLKGKEAEMIGKIFRVPESVMRGSGEAAEIFFYSAKLITWTKGFNASGVEGSDVVSMLRDACKRREDIDIDVVAVLNDTVGTLMACAFKENSCQMIINTEWGAFGDDGALDSIRTDFDKA</sequence>
<comment type="catalytic activity">
    <reaction evidence="11">
        <text>D-glucose + ATP = D-glucose 6-phosphate + ADP + H(+)</text>
        <dbReference type="Rhea" id="RHEA:17825"/>
        <dbReference type="ChEBI" id="CHEBI:4167"/>
        <dbReference type="ChEBI" id="CHEBI:15378"/>
        <dbReference type="ChEBI" id="CHEBI:30616"/>
        <dbReference type="ChEBI" id="CHEBI:61548"/>
        <dbReference type="ChEBI" id="CHEBI:456216"/>
        <dbReference type="EC" id="2.7.1.1"/>
    </reaction>
    <physiologicalReaction direction="left-to-right" evidence="11">
        <dbReference type="Rhea" id="RHEA:17826"/>
    </physiologicalReaction>
</comment>
<dbReference type="PROSITE" id="PS51748">
    <property type="entry name" value="HEXOKINASE_2"/>
    <property type="match status" value="1"/>
</dbReference>
<evidence type="ECO:0000256" key="6">
    <source>
        <dbReference type="ARBA" id="ARBA00022777"/>
    </source>
</evidence>
<dbReference type="InterPro" id="IPR043129">
    <property type="entry name" value="ATPase_NBD"/>
</dbReference>
<evidence type="ECO:0000256" key="4">
    <source>
        <dbReference type="ARBA" id="ARBA00022679"/>
    </source>
</evidence>
<dbReference type="UniPathway" id="UPA00109">
    <property type="reaction ID" value="UER00180"/>
</dbReference>
<dbReference type="Gene3D" id="3.40.367.20">
    <property type="match status" value="1"/>
</dbReference>
<dbReference type="PANTHER" id="PTHR19443:SF16">
    <property type="entry name" value="HEXOKINASE TYPE 1-RELATED"/>
    <property type="match status" value="1"/>
</dbReference>
<dbReference type="GO" id="GO:0005829">
    <property type="term" value="C:cytosol"/>
    <property type="evidence" value="ECO:0007669"/>
    <property type="project" value="TreeGrafter"/>
</dbReference>
<comment type="catalytic activity">
    <reaction evidence="10">
        <text>D-fructose + ATP = D-fructose 6-phosphate + ADP + H(+)</text>
        <dbReference type="Rhea" id="RHEA:16125"/>
        <dbReference type="ChEBI" id="CHEBI:15378"/>
        <dbReference type="ChEBI" id="CHEBI:30616"/>
        <dbReference type="ChEBI" id="CHEBI:37721"/>
        <dbReference type="ChEBI" id="CHEBI:61527"/>
        <dbReference type="ChEBI" id="CHEBI:456216"/>
        <dbReference type="EC" id="2.7.1.1"/>
    </reaction>
    <physiologicalReaction direction="left-to-right" evidence="10">
        <dbReference type="Rhea" id="RHEA:16126"/>
    </physiologicalReaction>
</comment>
<dbReference type="Gene3D" id="3.30.420.40">
    <property type="match status" value="2"/>
</dbReference>
<dbReference type="AlphaFoldDB" id="A0A3P7MYF5"/>
<dbReference type="InterPro" id="IPR022673">
    <property type="entry name" value="Hexokinase_C"/>
</dbReference>
<dbReference type="GO" id="GO:0006096">
    <property type="term" value="P:glycolytic process"/>
    <property type="evidence" value="ECO:0007669"/>
    <property type="project" value="UniProtKB-UniPathway"/>
</dbReference>
<evidence type="ECO:0000256" key="8">
    <source>
        <dbReference type="ARBA" id="ARBA00023152"/>
    </source>
</evidence>
<feature type="domain" description="Hexokinase N-terminal" evidence="13">
    <location>
        <begin position="1"/>
        <end position="66"/>
    </location>
</feature>
<accession>A0A3P7MYF5</accession>
<dbReference type="GO" id="GO:0004340">
    <property type="term" value="F:glucokinase activity"/>
    <property type="evidence" value="ECO:0007669"/>
    <property type="project" value="TreeGrafter"/>
</dbReference>
<dbReference type="Pfam" id="PF00349">
    <property type="entry name" value="Hexokinase_1"/>
    <property type="match status" value="2"/>
</dbReference>
<comment type="pathway">
    <text evidence="1">Carbohydrate degradation; glycolysis; D-glyceraldehyde 3-phosphate and glycerone phosphate from D-glucose: step 1/4.</text>
</comment>
<dbReference type="EC" id="2.7.1.-" evidence="12"/>
<keyword evidence="5 12" id="KW-0547">Nucleotide-binding</keyword>
<dbReference type="GO" id="GO:0006006">
    <property type="term" value="P:glucose metabolic process"/>
    <property type="evidence" value="ECO:0007669"/>
    <property type="project" value="TreeGrafter"/>
</dbReference>
<organism evidence="15 16">
    <name type="scientific">Cylicostephanus goldi</name>
    <name type="common">Nematode worm</name>
    <dbReference type="NCBI Taxonomy" id="71465"/>
    <lineage>
        <taxon>Eukaryota</taxon>
        <taxon>Metazoa</taxon>
        <taxon>Ecdysozoa</taxon>
        <taxon>Nematoda</taxon>
        <taxon>Chromadorea</taxon>
        <taxon>Rhabditida</taxon>
        <taxon>Rhabditina</taxon>
        <taxon>Rhabditomorpha</taxon>
        <taxon>Strongyloidea</taxon>
        <taxon>Strongylidae</taxon>
        <taxon>Cylicostephanus</taxon>
    </lineage>
</organism>
<comment type="pathway">
    <text evidence="2">Carbohydrate metabolism; hexose metabolism.</text>
</comment>
<dbReference type="InterPro" id="IPR001312">
    <property type="entry name" value="Hexokinase"/>
</dbReference>
<evidence type="ECO:0000313" key="15">
    <source>
        <dbReference type="EMBL" id="VDN27808.1"/>
    </source>
</evidence>
<dbReference type="GO" id="GO:0005524">
    <property type="term" value="F:ATP binding"/>
    <property type="evidence" value="ECO:0007669"/>
    <property type="project" value="UniProtKB-UniRule"/>
</dbReference>
<reference evidence="15 16" key="1">
    <citation type="submission" date="2018-11" db="EMBL/GenBank/DDBJ databases">
        <authorList>
            <consortium name="Pathogen Informatics"/>
        </authorList>
    </citation>
    <scope>NUCLEOTIDE SEQUENCE [LARGE SCALE GENOMIC DNA]</scope>
</reference>
<evidence type="ECO:0000256" key="9">
    <source>
        <dbReference type="ARBA" id="ARBA00044613"/>
    </source>
</evidence>
<dbReference type="OrthoDB" id="419537at2759"/>
<evidence type="ECO:0000259" key="14">
    <source>
        <dbReference type="Pfam" id="PF03727"/>
    </source>
</evidence>
<evidence type="ECO:0000256" key="3">
    <source>
        <dbReference type="ARBA" id="ARBA00009225"/>
    </source>
</evidence>
<dbReference type="Pfam" id="PF03727">
    <property type="entry name" value="Hexokinase_2"/>
    <property type="match status" value="1"/>
</dbReference>
<dbReference type="GO" id="GO:0008865">
    <property type="term" value="F:fructokinase activity"/>
    <property type="evidence" value="ECO:0007669"/>
    <property type="project" value="TreeGrafter"/>
</dbReference>
<dbReference type="EMBL" id="UYRV01112829">
    <property type="protein sequence ID" value="VDN27808.1"/>
    <property type="molecule type" value="Genomic_DNA"/>
</dbReference>
<gene>
    <name evidence="15" type="ORF">CGOC_LOCUS10768</name>
</gene>
<evidence type="ECO:0000313" key="16">
    <source>
        <dbReference type="Proteomes" id="UP000271889"/>
    </source>
</evidence>
<keyword evidence="8 12" id="KW-0324">Glycolysis</keyword>
<keyword evidence="4 12" id="KW-0808">Transferase</keyword>
<name>A0A3P7MYF5_CYLGO</name>
<comment type="similarity">
    <text evidence="3 12">Belongs to the hexokinase family.</text>
</comment>
<evidence type="ECO:0000256" key="7">
    <source>
        <dbReference type="ARBA" id="ARBA00022840"/>
    </source>
</evidence>
<dbReference type="InterPro" id="IPR022672">
    <property type="entry name" value="Hexokinase_N"/>
</dbReference>
<protein>
    <recommendedName>
        <fullName evidence="12">Phosphotransferase</fullName>
        <ecNumber evidence="12">2.7.1.-</ecNumber>
    </recommendedName>
</protein>
<dbReference type="GO" id="GO:0005739">
    <property type="term" value="C:mitochondrion"/>
    <property type="evidence" value="ECO:0007669"/>
    <property type="project" value="TreeGrafter"/>
</dbReference>
<evidence type="ECO:0000256" key="10">
    <source>
        <dbReference type="ARBA" id="ARBA00047905"/>
    </source>
</evidence>
<dbReference type="UniPathway" id="UPA00242"/>
<keyword evidence="7 12" id="KW-0067">ATP-binding</keyword>
<comment type="catalytic activity">
    <reaction evidence="9">
        <text>a D-hexose + ATP = a D-hexose 6-phosphate + ADP + H(+)</text>
        <dbReference type="Rhea" id="RHEA:22740"/>
        <dbReference type="ChEBI" id="CHEBI:4194"/>
        <dbReference type="ChEBI" id="CHEBI:15378"/>
        <dbReference type="ChEBI" id="CHEBI:30616"/>
        <dbReference type="ChEBI" id="CHEBI:229467"/>
        <dbReference type="ChEBI" id="CHEBI:456216"/>
        <dbReference type="EC" id="2.7.1.1"/>
    </reaction>
    <physiologicalReaction direction="left-to-right" evidence="9">
        <dbReference type="Rhea" id="RHEA:22741"/>
    </physiologicalReaction>
</comment>
<evidence type="ECO:0000256" key="11">
    <source>
        <dbReference type="ARBA" id="ARBA00048160"/>
    </source>
</evidence>
<proteinExistence type="inferred from homology"/>
<dbReference type="PANTHER" id="PTHR19443">
    <property type="entry name" value="HEXOKINASE"/>
    <property type="match status" value="1"/>
</dbReference>
<feature type="domain" description="Hexokinase C-terminal" evidence="14">
    <location>
        <begin position="122"/>
        <end position="152"/>
    </location>
</feature>
<dbReference type="GO" id="GO:0001678">
    <property type="term" value="P:intracellular glucose homeostasis"/>
    <property type="evidence" value="ECO:0007669"/>
    <property type="project" value="InterPro"/>
</dbReference>
<feature type="domain" description="Hexokinase N-terminal" evidence="13">
    <location>
        <begin position="67"/>
        <end position="121"/>
    </location>
</feature>
<evidence type="ECO:0000259" key="13">
    <source>
        <dbReference type="Pfam" id="PF00349"/>
    </source>
</evidence>
<keyword evidence="16" id="KW-1185">Reference proteome</keyword>